<organism evidence="1 2">
    <name type="scientific">Eumeta variegata</name>
    <name type="common">Bagworm moth</name>
    <name type="synonym">Eumeta japonica</name>
    <dbReference type="NCBI Taxonomy" id="151549"/>
    <lineage>
        <taxon>Eukaryota</taxon>
        <taxon>Metazoa</taxon>
        <taxon>Ecdysozoa</taxon>
        <taxon>Arthropoda</taxon>
        <taxon>Hexapoda</taxon>
        <taxon>Insecta</taxon>
        <taxon>Pterygota</taxon>
        <taxon>Neoptera</taxon>
        <taxon>Endopterygota</taxon>
        <taxon>Lepidoptera</taxon>
        <taxon>Glossata</taxon>
        <taxon>Ditrysia</taxon>
        <taxon>Tineoidea</taxon>
        <taxon>Psychidae</taxon>
        <taxon>Oiketicinae</taxon>
        <taxon>Eumeta</taxon>
    </lineage>
</organism>
<dbReference type="AlphaFoldDB" id="A0A4C2AAU7"/>
<dbReference type="EMBL" id="BGZK01002770">
    <property type="protein sequence ID" value="GBP96334.1"/>
    <property type="molecule type" value="Genomic_DNA"/>
</dbReference>
<protein>
    <submittedName>
        <fullName evidence="1">Uncharacterized protein</fullName>
    </submittedName>
</protein>
<accession>A0A4C2AAU7</accession>
<comment type="caution">
    <text evidence="1">The sequence shown here is derived from an EMBL/GenBank/DDBJ whole genome shotgun (WGS) entry which is preliminary data.</text>
</comment>
<dbReference type="Proteomes" id="UP000299102">
    <property type="component" value="Unassembled WGS sequence"/>
</dbReference>
<sequence length="92" mass="10393">MRRLLNISTLTSAVEKIFERHERRRNKTQSCVDLRRGSPGALRSAAGRARGDRRCNFRFICNGEMWAAPAPALGACFSRGRLEPASFVTQRK</sequence>
<evidence type="ECO:0000313" key="2">
    <source>
        <dbReference type="Proteomes" id="UP000299102"/>
    </source>
</evidence>
<reference evidence="1 2" key="1">
    <citation type="journal article" date="2019" name="Commun. Biol.">
        <title>The bagworm genome reveals a unique fibroin gene that provides high tensile strength.</title>
        <authorList>
            <person name="Kono N."/>
            <person name="Nakamura H."/>
            <person name="Ohtoshi R."/>
            <person name="Tomita M."/>
            <person name="Numata K."/>
            <person name="Arakawa K."/>
        </authorList>
    </citation>
    <scope>NUCLEOTIDE SEQUENCE [LARGE SCALE GENOMIC DNA]</scope>
</reference>
<gene>
    <name evidence="1" type="ORF">EVAR_95627_1</name>
</gene>
<name>A0A4C2AAU7_EUMVA</name>
<proteinExistence type="predicted"/>
<keyword evidence="2" id="KW-1185">Reference proteome</keyword>
<evidence type="ECO:0000313" key="1">
    <source>
        <dbReference type="EMBL" id="GBP96334.1"/>
    </source>
</evidence>